<organism evidence="9 10">
    <name type="scientific">Verticillium longisporum</name>
    <name type="common">Verticillium dahliae var. longisporum</name>
    <dbReference type="NCBI Taxonomy" id="100787"/>
    <lineage>
        <taxon>Eukaryota</taxon>
        <taxon>Fungi</taxon>
        <taxon>Dikarya</taxon>
        <taxon>Ascomycota</taxon>
        <taxon>Pezizomycotina</taxon>
        <taxon>Sordariomycetes</taxon>
        <taxon>Hypocreomycetidae</taxon>
        <taxon>Glomerellales</taxon>
        <taxon>Plectosphaerellaceae</taxon>
        <taxon>Verticillium</taxon>
    </lineage>
</organism>
<dbReference type="STRING" id="100787.A0A0G4M4S4"/>
<dbReference type="PANTHER" id="PTHR33048:SF96">
    <property type="entry name" value="INTEGRAL MEMBRANE PROTEIN"/>
    <property type="match status" value="1"/>
</dbReference>
<evidence type="ECO:0000256" key="3">
    <source>
        <dbReference type="ARBA" id="ARBA00022989"/>
    </source>
</evidence>
<feature type="transmembrane region" description="Helical" evidence="7">
    <location>
        <begin position="175"/>
        <end position="197"/>
    </location>
</feature>
<dbReference type="InterPro" id="IPR052337">
    <property type="entry name" value="SAT4-like"/>
</dbReference>
<feature type="region of interest" description="Disordered" evidence="6">
    <location>
        <begin position="402"/>
        <end position="443"/>
    </location>
</feature>
<evidence type="ECO:0000256" key="5">
    <source>
        <dbReference type="ARBA" id="ARBA00038359"/>
    </source>
</evidence>
<proteinExistence type="inferred from homology"/>
<name>A0A0G4M4S4_VERLO</name>
<feature type="transmembrane region" description="Helical" evidence="7">
    <location>
        <begin position="88"/>
        <end position="114"/>
    </location>
</feature>
<evidence type="ECO:0000256" key="7">
    <source>
        <dbReference type="SAM" id="Phobius"/>
    </source>
</evidence>
<feature type="region of interest" description="Disordered" evidence="6">
    <location>
        <begin position="281"/>
        <end position="303"/>
    </location>
</feature>
<feature type="transmembrane region" description="Helical" evidence="7">
    <location>
        <begin position="247"/>
        <end position="266"/>
    </location>
</feature>
<protein>
    <recommendedName>
        <fullName evidence="8">Rhodopsin domain-containing protein</fullName>
    </recommendedName>
</protein>
<evidence type="ECO:0000313" key="9">
    <source>
        <dbReference type="EMBL" id="CRK28940.1"/>
    </source>
</evidence>
<comment type="similarity">
    <text evidence="5">Belongs to the SAT4 family.</text>
</comment>
<keyword evidence="4 7" id="KW-0472">Membrane</keyword>
<feature type="transmembrane region" description="Helical" evidence="7">
    <location>
        <begin position="12"/>
        <end position="35"/>
    </location>
</feature>
<dbReference type="GO" id="GO:0016020">
    <property type="term" value="C:membrane"/>
    <property type="evidence" value="ECO:0007669"/>
    <property type="project" value="UniProtKB-SubCell"/>
</dbReference>
<dbReference type="AlphaFoldDB" id="A0A0G4M4S4"/>
<keyword evidence="2 7" id="KW-0812">Transmembrane</keyword>
<feature type="domain" description="Rhodopsin" evidence="8">
    <location>
        <begin position="31"/>
        <end position="271"/>
    </location>
</feature>
<comment type="subcellular location">
    <subcellularLocation>
        <location evidence="1">Membrane</location>
        <topology evidence="1">Multi-pass membrane protein</topology>
    </subcellularLocation>
</comment>
<keyword evidence="10" id="KW-1185">Reference proteome</keyword>
<evidence type="ECO:0000313" key="10">
    <source>
        <dbReference type="Proteomes" id="UP000044602"/>
    </source>
</evidence>
<feature type="region of interest" description="Disordered" evidence="6">
    <location>
        <begin position="360"/>
        <end position="386"/>
    </location>
</feature>
<evidence type="ECO:0000256" key="6">
    <source>
        <dbReference type="SAM" id="MobiDB-lite"/>
    </source>
</evidence>
<evidence type="ECO:0000256" key="1">
    <source>
        <dbReference type="ARBA" id="ARBA00004141"/>
    </source>
</evidence>
<evidence type="ECO:0000256" key="2">
    <source>
        <dbReference type="ARBA" id="ARBA00022692"/>
    </source>
</evidence>
<sequence length="443" mass="48419">MAGVDLTEDHGGALVATAITFLVLSWVSVILRTYVRAILTKAYQADDWLMLVAQLIFTASCVFILAGVDNGLGMHNKALEQSREIRALMYQALATATYVLNMMFIKFSVGIFLLRLTTSKGYIWTIYISLAIIMIWTLVIFFWNIFQCHPVQAQWDYTIQDATCVTPDHIVSAAYSISVMTILSDWLYALMPIPMIWKVKMTAPAKISVILLLSLGIFASVATLIRLKFLADLNDLDDILFAGTDAMVWTLVEPGVAIVAASLVTIRPLLRLFRLHGFESTGHTPGPSGTARSGTQRSAGKMPAYGHGELTAVDIELAEAKSSGSYATLSIKSNPPPLHMSPLSMSPFDPAAPGVLLRPPPFEHRRKKSKSLEVHESLQDDGSQPARMNYINSDVYVIEGPGAGGVDKWTGDRLRSPSVSSDDLDGMDAQSQHSGRVGLSGRR</sequence>
<feature type="transmembrane region" description="Helical" evidence="7">
    <location>
        <begin position="47"/>
        <end position="68"/>
    </location>
</feature>
<dbReference type="Pfam" id="PF20684">
    <property type="entry name" value="Fung_rhodopsin"/>
    <property type="match status" value="1"/>
</dbReference>
<feature type="transmembrane region" description="Helical" evidence="7">
    <location>
        <begin position="126"/>
        <end position="146"/>
    </location>
</feature>
<dbReference type="InterPro" id="IPR049326">
    <property type="entry name" value="Rhodopsin_dom_fungi"/>
</dbReference>
<evidence type="ECO:0000256" key="4">
    <source>
        <dbReference type="ARBA" id="ARBA00023136"/>
    </source>
</evidence>
<reference evidence="10" key="1">
    <citation type="submission" date="2015-05" db="EMBL/GenBank/DDBJ databases">
        <authorList>
            <person name="Fogelqvist Johan"/>
        </authorList>
    </citation>
    <scope>NUCLEOTIDE SEQUENCE [LARGE SCALE GENOMIC DNA]</scope>
</reference>
<accession>A0A0G4M4S4</accession>
<evidence type="ECO:0000259" key="8">
    <source>
        <dbReference type="Pfam" id="PF20684"/>
    </source>
</evidence>
<dbReference type="EMBL" id="CVQH01020940">
    <property type="protein sequence ID" value="CRK28940.1"/>
    <property type="molecule type" value="Genomic_DNA"/>
</dbReference>
<keyword evidence="3 7" id="KW-1133">Transmembrane helix</keyword>
<gene>
    <name evidence="9" type="ORF">BN1708_015403</name>
</gene>
<feature type="transmembrane region" description="Helical" evidence="7">
    <location>
        <begin position="209"/>
        <end position="227"/>
    </location>
</feature>
<dbReference type="Proteomes" id="UP000044602">
    <property type="component" value="Unassembled WGS sequence"/>
</dbReference>
<dbReference type="PANTHER" id="PTHR33048">
    <property type="entry name" value="PTH11-LIKE INTEGRAL MEMBRANE PROTEIN (AFU_ORTHOLOGUE AFUA_5G11245)"/>
    <property type="match status" value="1"/>
</dbReference>